<dbReference type="PANTHER" id="PTHR43671">
    <property type="entry name" value="SERINE/THREONINE-PROTEIN KINASE NEK"/>
    <property type="match status" value="1"/>
</dbReference>
<name>A0A9P8C1V8_9HELO</name>
<dbReference type="InterPro" id="IPR011009">
    <property type="entry name" value="Kinase-like_dom_sf"/>
</dbReference>
<dbReference type="Pfam" id="PF00069">
    <property type="entry name" value="Pkinase"/>
    <property type="match status" value="1"/>
</dbReference>
<dbReference type="PANTHER" id="PTHR43671:SF13">
    <property type="entry name" value="SERINE_THREONINE-PROTEIN KINASE NEK2"/>
    <property type="match status" value="1"/>
</dbReference>
<dbReference type="InterPro" id="IPR008271">
    <property type="entry name" value="Ser/Thr_kinase_AS"/>
</dbReference>
<dbReference type="OrthoDB" id="4062651at2759"/>
<dbReference type="EMBL" id="MU251755">
    <property type="protein sequence ID" value="KAG9229546.1"/>
    <property type="molecule type" value="Genomic_DNA"/>
</dbReference>
<feature type="domain" description="Protein kinase" evidence="7">
    <location>
        <begin position="213"/>
        <end position="546"/>
    </location>
</feature>
<dbReference type="SMART" id="SM00220">
    <property type="entry name" value="S_TKc"/>
    <property type="match status" value="1"/>
</dbReference>
<dbReference type="AlphaFoldDB" id="A0A9P8C1V8"/>
<gene>
    <name evidence="8" type="ORF">BJ875DRAFT_488812</name>
</gene>
<organism evidence="8 9">
    <name type="scientific">Amylocarpus encephaloides</name>
    <dbReference type="NCBI Taxonomy" id="45428"/>
    <lineage>
        <taxon>Eukaryota</taxon>
        <taxon>Fungi</taxon>
        <taxon>Dikarya</taxon>
        <taxon>Ascomycota</taxon>
        <taxon>Pezizomycotina</taxon>
        <taxon>Leotiomycetes</taxon>
        <taxon>Helotiales</taxon>
        <taxon>Helotiales incertae sedis</taxon>
        <taxon>Amylocarpus</taxon>
    </lineage>
</organism>
<feature type="compositionally biased region" description="Low complexity" evidence="6">
    <location>
        <begin position="701"/>
        <end position="711"/>
    </location>
</feature>
<dbReference type="InterPro" id="IPR050660">
    <property type="entry name" value="NEK_Ser/Thr_kinase"/>
</dbReference>
<dbReference type="Gene3D" id="1.10.510.10">
    <property type="entry name" value="Transferase(Phosphotransferase) domain 1"/>
    <property type="match status" value="1"/>
</dbReference>
<dbReference type="PROSITE" id="PS00108">
    <property type="entry name" value="PROTEIN_KINASE_ST"/>
    <property type="match status" value="1"/>
</dbReference>
<evidence type="ECO:0000256" key="5">
    <source>
        <dbReference type="ARBA" id="ARBA00022840"/>
    </source>
</evidence>
<sequence length="840" mass="96065">MVKGEKSPSVFEFFIHAVKEHIKDAPKTTERTCRTISLQEELEKIAIQKNGSTKDWKPENLLFPPTVLGTVLTERKLHKVLGCTCRVCENVPGGRNRITDNNLVDLIANQENAIKCQRLVAALVFIGAGFAIRHMFSWHIKAFNTGMPDQLEAETLWDKLFKPYRKFEFFPDNAVDIFKQAFELSNKLFNPPEFNIGDYGRDLSRENLPFINDEKLEKADRSSFGTIFEFSIHAEFRSKGIPEHLVRKELRFDHDALREREMLEFFAASDQPATNQNVIRLLFWYRYYDKINFVFPKYNGSLKQYLDGGLNLDKEPSSIESHRGPILKHWLWQGLVELLAALEFVHSRDHPSLGSFIVAHFDLKPANILIDNTGKLIVTDFGMTRIKPLASEGTSAFSAQAGDYNYQPPPLEKSTDPVSRDNGELRWCRSYDVWSLACIMTEVIEFLPKDRARGGPTAVEKFRRRRRAEDGSSQNFWKKDEKVGYVLKPCVLQVLDEFEQSRDQHLDAVTRLLRKMFSIHPLHRPPIAECLNYISEDVPMDRWPLLYPGETPIAGLGTKFPLRDMYTSIELPMITGEKRCKMYMLLKERQNDKLSRVRLALGVTQDIETDPQATQSISVVTDSARLHEEAFIASSLFDKEYAPRLTGLQCAFEVMHDSLTFVFNKHQFGNKVLPVFDSYDEARMSETTYTADWTYNTQATSSDTSRNSSMSAPSLKSAPTGMSMVPQVRKPPHRLVIFVPCSSPRCITLDLNAKGNEVQFGLTGKKETCIRVETNGANLMVGVFAPESRNLPGIPISPRTLLSKESIKMKSLELDFVNMEGLNKFKDIYYALFPERQKRR</sequence>
<evidence type="ECO:0000259" key="7">
    <source>
        <dbReference type="PROSITE" id="PS50011"/>
    </source>
</evidence>
<evidence type="ECO:0000256" key="4">
    <source>
        <dbReference type="ARBA" id="ARBA00022777"/>
    </source>
</evidence>
<evidence type="ECO:0000256" key="3">
    <source>
        <dbReference type="ARBA" id="ARBA00022741"/>
    </source>
</evidence>
<reference evidence="8" key="1">
    <citation type="journal article" date="2021" name="IMA Fungus">
        <title>Genomic characterization of three marine fungi, including Emericellopsis atlantica sp. nov. with signatures of a generalist lifestyle and marine biomass degradation.</title>
        <authorList>
            <person name="Hagestad O.C."/>
            <person name="Hou L."/>
            <person name="Andersen J.H."/>
            <person name="Hansen E.H."/>
            <person name="Altermark B."/>
            <person name="Li C."/>
            <person name="Kuhnert E."/>
            <person name="Cox R.J."/>
            <person name="Crous P.W."/>
            <person name="Spatafora J.W."/>
            <person name="Lail K."/>
            <person name="Amirebrahimi M."/>
            <person name="Lipzen A."/>
            <person name="Pangilinan J."/>
            <person name="Andreopoulos W."/>
            <person name="Hayes R.D."/>
            <person name="Ng V."/>
            <person name="Grigoriev I.V."/>
            <person name="Jackson S.A."/>
            <person name="Sutton T.D.S."/>
            <person name="Dobson A.D.W."/>
            <person name="Rama T."/>
        </authorList>
    </citation>
    <scope>NUCLEOTIDE SEQUENCE</scope>
    <source>
        <strain evidence="8">TRa018bII</strain>
    </source>
</reference>
<protein>
    <recommendedName>
        <fullName evidence="1">non-specific serine/threonine protein kinase</fullName>
        <ecNumber evidence="1">2.7.11.1</ecNumber>
    </recommendedName>
</protein>
<accession>A0A9P8C1V8</accession>
<dbReference type="GO" id="GO:0005524">
    <property type="term" value="F:ATP binding"/>
    <property type="evidence" value="ECO:0007669"/>
    <property type="project" value="UniProtKB-KW"/>
</dbReference>
<dbReference type="SUPFAM" id="SSF56112">
    <property type="entry name" value="Protein kinase-like (PK-like)"/>
    <property type="match status" value="1"/>
</dbReference>
<evidence type="ECO:0000313" key="9">
    <source>
        <dbReference type="Proteomes" id="UP000824998"/>
    </source>
</evidence>
<feature type="region of interest" description="Disordered" evidence="6">
    <location>
        <begin position="699"/>
        <end position="722"/>
    </location>
</feature>
<comment type="caution">
    <text evidence="8">The sequence shown here is derived from an EMBL/GenBank/DDBJ whole genome shotgun (WGS) entry which is preliminary data.</text>
</comment>
<keyword evidence="2" id="KW-0808">Transferase</keyword>
<evidence type="ECO:0000256" key="1">
    <source>
        <dbReference type="ARBA" id="ARBA00012513"/>
    </source>
</evidence>
<evidence type="ECO:0000256" key="6">
    <source>
        <dbReference type="SAM" id="MobiDB-lite"/>
    </source>
</evidence>
<dbReference type="EC" id="2.7.11.1" evidence="1"/>
<keyword evidence="5" id="KW-0067">ATP-binding</keyword>
<keyword evidence="9" id="KW-1185">Reference proteome</keyword>
<dbReference type="Proteomes" id="UP000824998">
    <property type="component" value="Unassembled WGS sequence"/>
</dbReference>
<proteinExistence type="predicted"/>
<dbReference type="GO" id="GO:0004674">
    <property type="term" value="F:protein serine/threonine kinase activity"/>
    <property type="evidence" value="ECO:0007669"/>
    <property type="project" value="UniProtKB-EC"/>
</dbReference>
<keyword evidence="4 8" id="KW-0418">Kinase</keyword>
<evidence type="ECO:0000313" key="8">
    <source>
        <dbReference type="EMBL" id="KAG9229546.1"/>
    </source>
</evidence>
<dbReference type="CDD" id="cd00180">
    <property type="entry name" value="PKc"/>
    <property type="match status" value="1"/>
</dbReference>
<dbReference type="InterPro" id="IPR000719">
    <property type="entry name" value="Prot_kinase_dom"/>
</dbReference>
<evidence type="ECO:0000256" key="2">
    <source>
        <dbReference type="ARBA" id="ARBA00022679"/>
    </source>
</evidence>
<keyword evidence="3" id="KW-0547">Nucleotide-binding</keyword>
<dbReference type="PROSITE" id="PS50011">
    <property type="entry name" value="PROTEIN_KINASE_DOM"/>
    <property type="match status" value="1"/>
</dbReference>